<dbReference type="Pfam" id="PF00027">
    <property type="entry name" value="cNMP_binding"/>
    <property type="match status" value="1"/>
</dbReference>
<dbReference type="PROSITE" id="PS00888">
    <property type="entry name" value="CNMP_BINDING_1"/>
    <property type="match status" value="1"/>
</dbReference>
<dbReference type="PANTHER" id="PTHR23011">
    <property type="entry name" value="CYCLIC NUCLEOTIDE-BINDING DOMAIN CONTAINING PROTEIN"/>
    <property type="match status" value="1"/>
</dbReference>
<dbReference type="PATRIC" id="fig|447.4.peg.2648"/>
<dbReference type="AlphaFoldDB" id="A0A0W0RIN8"/>
<keyword evidence="3" id="KW-1185">Reference proteome</keyword>
<feature type="domain" description="Cyclic nucleotide-binding" evidence="1">
    <location>
        <begin position="23"/>
        <end position="143"/>
    </location>
</feature>
<organism evidence="2 3">
    <name type="scientific">Legionella bozemanae</name>
    <name type="common">Fluoribacter bozemanae</name>
    <dbReference type="NCBI Taxonomy" id="447"/>
    <lineage>
        <taxon>Bacteria</taxon>
        <taxon>Pseudomonadati</taxon>
        <taxon>Pseudomonadota</taxon>
        <taxon>Gammaproteobacteria</taxon>
        <taxon>Legionellales</taxon>
        <taxon>Legionellaceae</taxon>
        <taxon>Legionella</taxon>
    </lineage>
</organism>
<accession>A0A0W0RIN8</accession>
<dbReference type="InterPro" id="IPR014710">
    <property type="entry name" value="RmlC-like_jellyroll"/>
</dbReference>
<sequence>MEPSNHLSQSQLDLIPILSRATIFTGIGHIEQKMLADKCVIENYRPEEIVIEQGEIGDKLYIIIRGSVQVSIKTQSMGWKRINTLGAGDVFGEIAILRNIRRTARISTITACQFLTISASDFLAVYQYFPARARDNIQLVVAKRLQESGAHVRL</sequence>
<dbReference type="Proteomes" id="UP000054695">
    <property type="component" value="Unassembled WGS sequence"/>
</dbReference>
<proteinExistence type="predicted"/>
<dbReference type="Gene3D" id="2.60.120.10">
    <property type="entry name" value="Jelly Rolls"/>
    <property type="match status" value="1"/>
</dbReference>
<dbReference type="RefSeq" id="WP_058460101.1">
    <property type="nucleotide sequence ID" value="NZ_CAAAIY010000005.1"/>
</dbReference>
<dbReference type="PROSITE" id="PS50042">
    <property type="entry name" value="CNMP_BINDING_3"/>
    <property type="match status" value="1"/>
</dbReference>
<dbReference type="STRING" id="447.Lboz_2493"/>
<dbReference type="InterPro" id="IPR000595">
    <property type="entry name" value="cNMP-bd_dom"/>
</dbReference>
<comment type="caution">
    <text evidence="2">The sequence shown here is derived from an EMBL/GenBank/DDBJ whole genome shotgun (WGS) entry which is preliminary data.</text>
</comment>
<dbReference type="PRINTS" id="PR00103">
    <property type="entry name" value="CAMPKINASE"/>
</dbReference>
<evidence type="ECO:0000313" key="3">
    <source>
        <dbReference type="Proteomes" id="UP000054695"/>
    </source>
</evidence>
<dbReference type="SMART" id="SM00100">
    <property type="entry name" value="cNMP"/>
    <property type="match status" value="1"/>
</dbReference>
<gene>
    <name evidence="2" type="ORF">Lboz_2493</name>
</gene>
<protein>
    <submittedName>
        <fullName evidence="2">Cyclic nucleotide-binding protein</fullName>
    </submittedName>
</protein>
<reference evidence="2 3" key="1">
    <citation type="submission" date="2015-11" db="EMBL/GenBank/DDBJ databases">
        <title>Genomic analysis of 38 Legionella species identifies large and diverse effector repertoires.</title>
        <authorList>
            <person name="Burstein D."/>
            <person name="Amaro F."/>
            <person name="Zusman T."/>
            <person name="Lifshitz Z."/>
            <person name="Cohen O."/>
            <person name="Gilbert J.A."/>
            <person name="Pupko T."/>
            <person name="Shuman H.A."/>
            <person name="Segal G."/>
        </authorList>
    </citation>
    <scope>NUCLEOTIDE SEQUENCE [LARGE SCALE GENOMIC DNA]</scope>
    <source>
        <strain evidence="2 3">WIGA</strain>
    </source>
</reference>
<evidence type="ECO:0000259" key="1">
    <source>
        <dbReference type="PROSITE" id="PS50042"/>
    </source>
</evidence>
<dbReference type="EMBL" id="LNXU01000032">
    <property type="protein sequence ID" value="KTC70916.1"/>
    <property type="molecule type" value="Genomic_DNA"/>
</dbReference>
<dbReference type="SUPFAM" id="SSF51206">
    <property type="entry name" value="cAMP-binding domain-like"/>
    <property type="match status" value="1"/>
</dbReference>
<dbReference type="InterPro" id="IPR018488">
    <property type="entry name" value="cNMP-bd_CS"/>
</dbReference>
<dbReference type="OrthoDB" id="6881322at2"/>
<dbReference type="InterPro" id="IPR018490">
    <property type="entry name" value="cNMP-bd_dom_sf"/>
</dbReference>
<name>A0A0W0RIN8_LEGBO</name>
<dbReference type="CDD" id="cd00038">
    <property type="entry name" value="CAP_ED"/>
    <property type="match status" value="1"/>
</dbReference>
<dbReference type="PROSITE" id="PS00889">
    <property type="entry name" value="CNMP_BINDING_2"/>
    <property type="match status" value="1"/>
</dbReference>
<dbReference type="PANTHER" id="PTHR23011:SF28">
    <property type="entry name" value="CYCLIC NUCLEOTIDE-BINDING DOMAIN CONTAINING PROTEIN"/>
    <property type="match status" value="1"/>
</dbReference>
<evidence type="ECO:0000313" key="2">
    <source>
        <dbReference type="EMBL" id="KTC70916.1"/>
    </source>
</evidence>